<comment type="subcellular location">
    <subcellularLocation>
        <location evidence="6">Cell inner membrane</location>
        <topology evidence="6">Peripheral membrane protein</topology>
    </subcellularLocation>
</comment>
<dbReference type="InterPro" id="IPR003593">
    <property type="entry name" value="AAA+_ATPase"/>
</dbReference>
<comment type="catalytic activity">
    <reaction evidence="6">
        <text>a quaternary ammonium(out) + ATP + H2O = a quaternary ammonium(in) + ADP + phosphate + H(+)</text>
        <dbReference type="Rhea" id="RHEA:11036"/>
        <dbReference type="ChEBI" id="CHEBI:15377"/>
        <dbReference type="ChEBI" id="CHEBI:15378"/>
        <dbReference type="ChEBI" id="CHEBI:30616"/>
        <dbReference type="ChEBI" id="CHEBI:35267"/>
        <dbReference type="ChEBI" id="CHEBI:43474"/>
        <dbReference type="ChEBI" id="CHEBI:456216"/>
    </reaction>
</comment>
<feature type="domain" description="ABC transporter" evidence="7">
    <location>
        <begin position="29"/>
        <end position="265"/>
    </location>
</feature>
<dbReference type="NCBIfam" id="NF007480">
    <property type="entry name" value="PRK10070.1"/>
    <property type="match status" value="1"/>
</dbReference>
<dbReference type="InterPro" id="IPR027417">
    <property type="entry name" value="P-loop_NTPase"/>
</dbReference>
<dbReference type="SUPFAM" id="SSF54631">
    <property type="entry name" value="CBS-domain pair"/>
    <property type="match status" value="1"/>
</dbReference>
<gene>
    <name evidence="8" type="primary">proV</name>
    <name evidence="8" type="ORF">GPA26_02320</name>
</gene>
<dbReference type="PANTHER" id="PTHR43869:SF1">
    <property type="entry name" value="GLYCINE BETAINE_PROLINE BETAINE TRANSPORT SYSTEM ATP-BINDING PROTEIN PROV"/>
    <property type="match status" value="1"/>
</dbReference>
<dbReference type="SUPFAM" id="SSF52540">
    <property type="entry name" value="P-loop containing nucleoside triphosphate hydrolases"/>
    <property type="match status" value="1"/>
</dbReference>
<evidence type="ECO:0000256" key="4">
    <source>
        <dbReference type="ARBA" id="ARBA00022741"/>
    </source>
</evidence>
<name>A0ABX1MH78_9RHOO</name>
<dbReference type="NCBIfam" id="TIGR01186">
    <property type="entry name" value="proV"/>
    <property type="match status" value="1"/>
</dbReference>
<dbReference type="CDD" id="cd03294">
    <property type="entry name" value="ABC_Pro_Gly_Betaine"/>
    <property type="match status" value="1"/>
</dbReference>
<reference evidence="8 9" key="1">
    <citation type="submission" date="2019-12" db="EMBL/GenBank/DDBJ databases">
        <title>Comparative genomics gives insights into the taxonomy of the Azoarcus-Aromatoleum group and reveals separate origins of nif in the plant-associated Azoarcus and non-plant-associated Aromatoleum sub-groups.</title>
        <authorList>
            <person name="Lafos M."/>
            <person name="Maluk M."/>
            <person name="Batista M."/>
            <person name="Junghare M."/>
            <person name="Carmona M."/>
            <person name="Faoro H."/>
            <person name="Cruz L.M."/>
            <person name="Battistoni F."/>
            <person name="De Souza E."/>
            <person name="Pedrosa F."/>
            <person name="Chen W.-M."/>
            <person name="Poole P.S."/>
            <person name="Dixon R.A."/>
            <person name="James E.K."/>
        </authorList>
    </citation>
    <scope>NUCLEOTIDE SEQUENCE [LARGE SCALE GENOMIC DNA]</scope>
    <source>
        <strain evidence="8 9">ToN1</strain>
    </source>
</reference>
<dbReference type="PROSITE" id="PS00211">
    <property type="entry name" value="ABC_TRANSPORTER_1"/>
    <property type="match status" value="1"/>
</dbReference>
<dbReference type="RefSeq" id="WP_169204744.1">
    <property type="nucleotide sequence ID" value="NZ_CP059560.1"/>
</dbReference>
<protein>
    <recommendedName>
        <fullName evidence="6">Quaternary amine transport ATP-binding protein</fullName>
        <ecNumber evidence="6">7.6.2.9</ecNumber>
    </recommendedName>
</protein>
<evidence type="ECO:0000259" key="7">
    <source>
        <dbReference type="PROSITE" id="PS50893"/>
    </source>
</evidence>
<evidence type="ECO:0000313" key="9">
    <source>
        <dbReference type="Proteomes" id="UP000652074"/>
    </source>
</evidence>
<keyword evidence="9" id="KW-1185">Reference proteome</keyword>
<comment type="caution">
    <text evidence="8">The sequence shown here is derived from an EMBL/GenBank/DDBJ whole genome shotgun (WGS) entry which is preliminary data.</text>
</comment>
<evidence type="ECO:0000256" key="3">
    <source>
        <dbReference type="ARBA" id="ARBA00022475"/>
    </source>
</evidence>
<dbReference type="EC" id="7.6.2.9" evidence="6"/>
<dbReference type="InterPro" id="IPR003439">
    <property type="entry name" value="ABC_transporter-like_ATP-bd"/>
</dbReference>
<dbReference type="InterPro" id="IPR051921">
    <property type="entry name" value="ABC_osmolyte_uptake_ATP-bind"/>
</dbReference>
<evidence type="ECO:0000256" key="1">
    <source>
        <dbReference type="ARBA" id="ARBA00005417"/>
    </source>
</evidence>
<evidence type="ECO:0000256" key="5">
    <source>
        <dbReference type="ARBA" id="ARBA00022840"/>
    </source>
</evidence>
<dbReference type="GO" id="GO:0005524">
    <property type="term" value="F:ATP binding"/>
    <property type="evidence" value="ECO:0007669"/>
    <property type="project" value="UniProtKB-KW"/>
</dbReference>
<organism evidence="8 9">
    <name type="scientific">Aromatoleum petrolei</name>
    <dbReference type="NCBI Taxonomy" id="76116"/>
    <lineage>
        <taxon>Bacteria</taxon>
        <taxon>Pseudomonadati</taxon>
        <taxon>Pseudomonadota</taxon>
        <taxon>Betaproteobacteria</taxon>
        <taxon>Rhodocyclales</taxon>
        <taxon>Rhodocyclaceae</taxon>
        <taxon>Aromatoleum</taxon>
    </lineage>
</organism>
<dbReference type="SMART" id="SM00382">
    <property type="entry name" value="AAA"/>
    <property type="match status" value="1"/>
</dbReference>
<dbReference type="Pfam" id="PF00005">
    <property type="entry name" value="ABC_tran"/>
    <property type="match status" value="1"/>
</dbReference>
<dbReference type="PANTHER" id="PTHR43869">
    <property type="entry name" value="GLYCINE BETAINE/PROLINE BETAINE TRANSPORT SYSTEM ATP-BINDING PROTEIN PROV"/>
    <property type="match status" value="1"/>
</dbReference>
<proteinExistence type="inferred from homology"/>
<dbReference type="PROSITE" id="PS50893">
    <property type="entry name" value="ABC_TRANSPORTER_2"/>
    <property type="match status" value="1"/>
</dbReference>
<keyword evidence="3" id="KW-1003">Cell membrane</keyword>
<evidence type="ECO:0000256" key="2">
    <source>
        <dbReference type="ARBA" id="ARBA00022448"/>
    </source>
</evidence>
<keyword evidence="5 6" id="KW-0067">ATP-binding</keyword>
<dbReference type="InterPro" id="IPR046342">
    <property type="entry name" value="CBS_dom_sf"/>
</dbReference>
<dbReference type="Gene3D" id="3.40.50.300">
    <property type="entry name" value="P-loop containing nucleotide triphosphate hydrolases"/>
    <property type="match status" value="1"/>
</dbReference>
<evidence type="ECO:0000256" key="6">
    <source>
        <dbReference type="RuleBase" id="RU369116"/>
    </source>
</evidence>
<evidence type="ECO:0000313" key="8">
    <source>
        <dbReference type="EMBL" id="NMF87307.1"/>
    </source>
</evidence>
<keyword evidence="6" id="KW-0997">Cell inner membrane</keyword>
<sequence length="403" mass="44350">MQAKIVVKDLYKIFGAKPDLAMQMLRSGRDKDQIVRETGMVVGVQNANFHINAGEIFVIMGLSGSGKSTLIRLLNRLIEPSSGQVLVDGQDVASMDPKQLIKLRRSDMAMVFQSFALLPHLTVLANAAFGLEVSGVSRKEREARAMQVLEQVGLAAFANRYPRELSGGMQQRAGLARALVVNPSLMLMDEAFSALDPLKRTEMQGLLLDLQREHQRTIIFVSHDLDEACRIGNRIAIMEGGRIVQIGTPDEIIRNPADEYVRAFFNGVDVNKYLSAKDIADADAVPVFKAHGDFADGFHGAIERLRAARRNYGFVVDGEHKLVGTVSIDSMIRSLESGSTELAHALLTDLPPVNGNLNLRELICRIVKMPYPLPVIESQGHYIGAVTQTILLKKMAKEELSHA</sequence>
<keyword evidence="6" id="KW-0472">Membrane</keyword>
<keyword evidence="2 6" id="KW-0813">Transport</keyword>
<comment type="similarity">
    <text evidence="1 6">Belongs to the ABC transporter superfamily.</text>
</comment>
<accession>A0ABX1MH78</accession>
<dbReference type="InterPro" id="IPR017871">
    <property type="entry name" value="ABC_transporter-like_CS"/>
</dbReference>
<dbReference type="Proteomes" id="UP000652074">
    <property type="component" value="Unassembled WGS sequence"/>
</dbReference>
<dbReference type="InterPro" id="IPR005892">
    <property type="entry name" value="Gly-betaine_transp_ATP-bd"/>
</dbReference>
<dbReference type="Gene3D" id="3.10.580.10">
    <property type="entry name" value="CBS-domain"/>
    <property type="match status" value="1"/>
</dbReference>
<dbReference type="EMBL" id="WTVR01000003">
    <property type="protein sequence ID" value="NMF87307.1"/>
    <property type="molecule type" value="Genomic_DNA"/>
</dbReference>
<keyword evidence="4 6" id="KW-0547">Nucleotide-binding</keyword>
<comment type="subunit">
    <text evidence="6">The complex is probably composed of two ATP-binding proteins, two transmembrane proteins and a solute-binding protein.</text>
</comment>